<reference evidence="3" key="1">
    <citation type="journal article" date="2019" name="Int. J. Syst. Evol. Microbiol.">
        <title>The Global Catalogue of Microorganisms (GCM) 10K type strain sequencing project: providing services to taxonomists for standard genome sequencing and annotation.</title>
        <authorList>
            <consortium name="The Broad Institute Genomics Platform"/>
            <consortium name="The Broad Institute Genome Sequencing Center for Infectious Disease"/>
            <person name="Wu L."/>
            <person name="Ma J."/>
        </authorList>
    </citation>
    <scope>NUCLEOTIDE SEQUENCE [LARGE SCALE GENOMIC DNA]</scope>
    <source>
        <strain evidence="3">JCM 14370</strain>
    </source>
</reference>
<name>A0ABQ2DED8_9DEIO</name>
<proteinExistence type="predicted"/>
<dbReference type="SUPFAM" id="SSF47336">
    <property type="entry name" value="ACP-like"/>
    <property type="match status" value="1"/>
</dbReference>
<dbReference type="RefSeq" id="WP_229684910.1">
    <property type="nucleotide sequence ID" value="NZ_BMOD01000025.1"/>
</dbReference>
<accession>A0ABQ2DED8</accession>
<dbReference type="Gene3D" id="1.10.1200.10">
    <property type="entry name" value="ACP-like"/>
    <property type="match status" value="1"/>
</dbReference>
<evidence type="ECO:0000313" key="2">
    <source>
        <dbReference type="EMBL" id="GGJ52760.1"/>
    </source>
</evidence>
<dbReference type="Pfam" id="PF00550">
    <property type="entry name" value="PP-binding"/>
    <property type="match status" value="1"/>
</dbReference>
<dbReference type="PROSITE" id="PS50075">
    <property type="entry name" value="CARRIER"/>
    <property type="match status" value="1"/>
</dbReference>
<evidence type="ECO:0000259" key="1">
    <source>
        <dbReference type="PROSITE" id="PS50075"/>
    </source>
</evidence>
<dbReference type="InterPro" id="IPR036736">
    <property type="entry name" value="ACP-like_sf"/>
</dbReference>
<dbReference type="InterPro" id="IPR009081">
    <property type="entry name" value="PP-bd_ACP"/>
</dbReference>
<sequence length="86" mass="9825">MPDIKMTDIKNKIREFVLGRFRGYDLQDDENLFSSGYVTSLFAMQLVVFVEQAFGIQVESEDLDIQNFSSIQALGDFVLRKTVQPA</sequence>
<dbReference type="EMBL" id="BMOD01000025">
    <property type="protein sequence ID" value="GGJ52760.1"/>
    <property type="molecule type" value="Genomic_DNA"/>
</dbReference>
<comment type="caution">
    <text evidence="2">The sequence shown here is derived from an EMBL/GenBank/DDBJ whole genome shotgun (WGS) entry which is preliminary data.</text>
</comment>
<dbReference type="Proteomes" id="UP000632222">
    <property type="component" value="Unassembled WGS sequence"/>
</dbReference>
<feature type="domain" description="Carrier" evidence="1">
    <location>
        <begin position="4"/>
        <end position="82"/>
    </location>
</feature>
<protein>
    <recommendedName>
        <fullName evidence="1">Carrier domain-containing protein</fullName>
    </recommendedName>
</protein>
<evidence type="ECO:0000313" key="3">
    <source>
        <dbReference type="Proteomes" id="UP000632222"/>
    </source>
</evidence>
<gene>
    <name evidence="2" type="ORF">GCM10008938_43400</name>
</gene>
<organism evidence="2 3">
    <name type="scientific">Deinococcus roseus</name>
    <dbReference type="NCBI Taxonomy" id="392414"/>
    <lineage>
        <taxon>Bacteria</taxon>
        <taxon>Thermotogati</taxon>
        <taxon>Deinococcota</taxon>
        <taxon>Deinococci</taxon>
        <taxon>Deinococcales</taxon>
        <taxon>Deinococcaceae</taxon>
        <taxon>Deinococcus</taxon>
    </lineage>
</organism>
<keyword evidence="3" id="KW-1185">Reference proteome</keyword>